<gene>
    <name evidence="1" type="ORF">WG66_16198</name>
</gene>
<sequence>MGSRRRNHAVNWVVSWSLKETMHDTLAPEERVNVMKVWVVGLLELGRGLELGKTVLSAQILP</sequence>
<protein>
    <submittedName>
        <fullName evidence="1">Uncharacterized protein</fullName>
    </submittedName>
</protein>
<name>A0A0W0F4F5_MONRR</name>
<evidence type="ECO:0000313" key="2">
    <source>
        <dbReference type="Proteomes" id="UP000054988"/>
    </source>
</evidence>
<dbReference type="Proteomes" id="UP000054988">
    <property type="component" value="Unassembled WGS sequence"/>
</dbReference>
<reference evidence="1 2" key="1">
    <citation type="submission" date="2015-12" db="EMBL/GenBank/DDBJ databases">
        <title>Draft genome sequence of Moniliophthora roreri, the causal agent of frosty pod rot of cacao.</title>
        <authorList>
            <person name="Aime M.C."/>
            <person name="Diaz-Valderrama J.R."/>
            <person name="Kijpornyongpan T."/>
            <person name="Phillips-Mora W."/>
        </authorList>
    </citation>
    <scope>NUCLEOTIDE SEQUENCE [LARGE SCALE GENOMIC DNA]</scope>
    <source>
        <strain evidence="1 2">MCA 2952</strain>
    </source>
</reference>
<comment type="caution">
    <text evidence="1">The sequence shown here is derived from an EMBL/GenBank/DDBJ whole genome shotgun (WGS) entry which is preliminary data.</text>
</comment>
<dbReference type="EMBL" id="LATX01002346">
    <property type="protein sequence ID" value="KTB31213.1"/>
    <property type="molecule type" value="Genomic_DNA"/>
</dbReference>
<proteinExistence type="predicted"/>
<evidence type="ECO:0000313" key="1">
    <source>
        <dbReference type="EMBL" id="KTB31213.1"/>
    </source>
</evidence>
<organism evidence="1 2">
    <name type="scientific">Moniliophthora roreri</name>
    <name type="common">Frosty pod rot fungus</name>
    <name type="synonym">Monilia roreri</name>
    <dbReference type="NCBI Taxonomy" id="221103"/>
    <lineage>
        <taxon>Eukaryota</taxon>
        <taxon>Fungi</taxon>
        <taxon>Dikarya</taxon>
        <taxon>Basidiomycota</taxon>
        <taxon>Agaricomycotina</taxon>
        <taxon>Agaricomycetes</taxon>
        <taxon>Agaricomycetidae</taxon>
        <taxon>Agaricales</taxon>
        <taxon>Marasmiineae</taxon>
        <taxon>Marasmiaceae</taxon>
        <taxon>Moniliophthora</taxon>
    </lineage>
</organism>
<dbReference type="AlphaFoldDB" id="A0A0W0F4F5"/>
<accession>A0A0W0F4F5</accession>